<organism evidence="1 2">
    <name type="scientific">Thalassobellus suaedae</name>
    <dbReference type="NCBI Taxonomy" id="3074124"/>
    <lineage>
        <taxon>Bacteria</taxon>
        <taxon>Pseudomonadati</taxon>
        <taxon>Bacteroidota</taxon>
        <taxon>Flavobacteriia</taxon>
        <taxon>Flavobacteriales</taxon>
        <taxon>Flavobacteriaceae</taxon>
        <taxon>Thalassobellus</taxon>
    </lineage>
</organism>
<name>A0ABY9XWF5_9FLAO</name>
<evidence type="ECO:0000313" key="1">
    <source>
        <dbReference type="EMBL" id="WNH10073.1"/>
    </source>
</evidence>
<dbReference type="Proteomes" id="UP001302806">
    <property type="component" value="Chromosome"/>
</dbReference>
<sequence>MSNNTELTLKQNLTLLWWAYFNKEKQTFFFRKIKEGKPVKTAFLLSMHRETLVVKILNERALSNQVKEQIKKDLECHT</sequence>
<evidence type="ECO:0000313" key="2">
    <source>
        <dbReference type="Proteomes" id="UP001302806"/>
    </source>
</evidence>
<dbReference type="RefSeq" id="WP_415866422.1">
    <property type="nucleotide sequence ID" value="NZ_CP134537.1"/>
</dbReference>
<gene>
    <name evidence="1" type="ORF">RHP51_05070</name>
</gene>
<accession>A0ABY9XWF5</accession>
<dbReference type="EMBL" id="CP134537">
    <property type="protein sequence ID" value="WNH10073.1"/>
    <property type="molecule type" value="Genomic_DNA"/>
</dbReference>
<reference evidence="1 2" key="1">
    <citation type="submission" date="2023-09" db="EMBL/GenBank/DDBJ databases">
        <title>Thalassobella suaedae gen. nov., sp. nov., a marine bacterium of the family Flavobacteriaceae isolated from a halophyte Suaeda japonica.</title>
        <authorList>
            <person name="Lee S.Y."/>
            <person name="Hwang C.Y."/>
        </authorList>
    </citation>
    <scope>NUCLEOTIDE SEQUENCE [LARGE SCALE GENOMIC DNA]</scope>
    <source>
        <strain evidence="1 2">HL-DH14</strain>
    </source>
</reference>
<protein>
    <submittedName>
        <fullName evidence="1">Uncharacterized protein</fullName>
    </submittedName>
</protein>
<proteinExistence type="predicted"/>